<comment type="caution">
    <text evidence="1">The sequence shown here is derived from an EMBL/GenBank/DDBJ whole genome shotgun (WGS) entry which is preliminary data.</text>
</comment>
<accession>A0AAD6T9I4</accession>
<evidence type="ECO:0000313" key="2">
    <source>
        <dbReference type="Proteomes" id="UP001218188"/>
    </source>
</evidence>
<sequence length="75" mass="8137">MLRWLIGTQSFWLLSMATGKILASLVIVGIYCPSCASFAICCHQDCHGGGPPHDASMVQVRVQWTDMAAQARQDG</sequence>
<dbReference type="Proteomes" id="UP001218188">
    <property type="component" value="Unassembled WGS sequence"/>
</dbReference>
<gene>
    <name evidence="1" type="ORF">C8F04DRAFT_1079875</name>
</gene>
<protein>
    <submittedName>
        <fullName evidence="1">Uncharacterized protein</fullName>
    </submittedName>
</protein>
<reference evidence="1" key="1">
    <citation type="submission" date="2023-03" db="EMBL/GenBank/DDBJ databases">
        <title>Massive genome expansion in bonnet fungi (Mycena s.s.) driven by repeated elements and novel gene families across ecological guilds.</title>
        <authorList>
            <consortium name="Lawrence Berkeley National Laboratory"/>
            <person name="Harder C.B."/>
            <person name="Miyauchi S."/>
            <person name="Viragh M."/>
            <person name="Kuo A."/>
            <person name="Thoen E."/>
            <person name="Andreopoulos B."/>
            <person name="Lu D."/>
            <person name="Skrede I."/>
            <person name="Drula E."/>
            <person name="Henrissat B."/>
            <person name="Morin E."/>
            <person name="Kohler A."/>
            <person name="Barry K."/>
            <person name="LaButti K."/>
            <person name="Morin E."/>
            <person name="Salamov A."/>
            <person name="Lipzen A."/>
            <person name="Mereny Z."/>
            <person name="Hegedus B."/>
            <person name="Baldrian P."/>
            <person name="Stursova M."/>
            <person name="Weitz H."/>
            <person name="Taylor A."/>
            <person name="Grigoriev I.V."/>
            <person name="Nagy L.G."/>
            <person name="Martin F."/>
            <person name="Kauserud H."/>
        </authorList>
    </citation>
    <scope>NUCLEOTIDE SEQUENCE</scope>
    <source>
        <strain evidence="1">CBHHK200</strain>
    </source>
</reference>
<proteinExistence type="predicted"/>
<dbReference type="EMBL" id="JARJCM010000017">
    <property type="protein sequence ID" value="KAJ7041366.1"/>
    <property type="molecule type" value="Genomic_DNA"/>
</dbReference>
<organism evidence="1 2">
    <name type="scientific">Mycena alexandri</name>
    <dbReference type="NCBI Taxonomy" id="1745969"/>
    <lineage>
        <taxon>Eukaryota</taxon>
        <taxon>Fungi</taxon>
        <taxon>Dikarya</taxon>
        <taxon>Basidiomycota</taxon>
        <taxon>Agaricomycotina</taxon>
        <taxon>Agaricomycetes</taxon>
        <taxon>Agaricomycetidae</taxon>
        <taxon>Agaricales</taxon>
        <taxon>Marasmiineae</taxon>
        <taxon>Mycenaceae</taxon>
        <taxon>Mycena</taxon>
    </lineage>
</organism>
<keyword evidence="2" id="KW-1185">Reference proteome</keyword>
<dbReference type="AlphaFoldDB" id="A0AAD6T9I4"/>
<evidence type="ECO:0000313" key="1">
    <source>
        <dbReference type="EMBL" id="KAJ7041366.1"/>
    </source>
</evidence>
<name>A0AAD6T9I4_9AGAR</name>